<dbReference type="PROSITE" id="PS51257">
    <property type="entry name" value="PROKAR_LIPOPROTEIN"/>
    <property type="match status" value="1"/>
</dbReference>
<dbReference type="InterPro" id="IPR013189">
    <property type="entry name" value="Glyco_hydro_32_C"/>
</dbReference>
<comment type="similarity">
    <text evidence="1 4">Belongs to the glycosyl hydrolase 32 family.</text>
</comment>
<dbReference type="InterPro" id="IPR001362">
    <property type="entry name" value="Glyco_hydro_32"/>
</dbReference>
<dbReference type="CDD" id="cd18622">
    <property type="entry name" value="GH32_Inu-like"/>
    <property type="match status" value="1"/>
</dbReference>
<dbReference type="InterPro" id="IPR013148">
    <property type="entry name" value="Glyco_hydro_32_N"/>
</dbReference>
<dbReference type="GO" id="GO:0005737">
    <property type="term" value="C:cytoplasm"/>
    <property type="evidence" value="ECO:0007669"/>
    <property type="project" value="TreeGrafter"/>
</dbReference>
<dbReference type="AlphaFoldDB" id="A0A326RNR4"/>
<dbReference type="Gene3D" id="2.115.10.20">
    <property type="entry name" value="Glycosyl hydrolase domain, family 43"/>
    <property type="match status" value="1"/>
</dbReference>
<dbReference type="PANTHER" id="PTHR42800">
    <property type="entry name" value="EXOINULINASE INUD (AFU_ORTHOLOGUE AFUA_5G00480)"/>
    <property type="match status" value="1"/>
</dbReference>
<dbReference type="SUPFAM" id="SSF75005">
    <property type="entry name" value="Arabinanase/levansucrase/invertase"/>
    <property type="match status" value="1"/>
</dbReference>
<protein>
    <submittedName>
        <fullName evidence="7">Fructan beta-fructosidase</fullName>
    </submittedName>
</protein>
<sequence>MKTILQLFSTIMKIIKQILTICFLLSLYSCNKSSEVTFETKVSETYRPIYHFTPSKGWMNDPNGLIFIDGEYHLFYQYYPDSTVWGPMHWGHAVSKDLVNWEDLSIALYPDSLGYIFSGSAVFDAENSSGLGTAENPPVVAIYTYHDMAGEKSGAKDYQKQAIAYSLDKGRTWTKYEGNPVLPNQGIKDFRDPKVSQITEADGNKRWIMTLAVLDRIQFFGSSDLKDWTLLSEFGQGIGAHGGVWECPDLLPFTTPDGKQKWVLLVSLNPGGPQNGSATQYFIGDFQNGTFTPDDTMIRWLDYGPDNYAGVTWANLPKEQNRTLFIGWMSNWLYAQRLPTKTWRSAMTIPRELSLFDVDGTLLVKSSPAEELLALRLQAISLSGKESVLPSEAVEILAEVDNEDHFQLKFSNELGEELLISKEMNLVTIDRRQAGKADFHPDFSAAHAAPMSWKAKNLRIFLDASSIELFVNEGELVLTSLLFPSTPWKKVEIGYGLDEVQLYPLKKP</sequence>
<gene>
    <name evidence="7" type="ORF">CLV31_1077</name>
</gene>
<dbReference type="InterPro" id="IPR023296">
    <property type="entry name" value="Glyco_hydro_beta-prop_sf"/>
</dbReference>
<dbReference type="Gene3D" id="2.60.120.560">
    <property type="entry name" value="Exo-inulinase, domain 1"/>
    <property type="match status" value="1"/>
</dbReference>
<evidence type="ECO:0000256" key="1">
    <source>
        <dbReference type="ARBA" id="ARBA00009902"/>
    </source>
</evidence>
<dbReference type="Pfam" id="PF00251">
    <property type="entry name" value="Glyco_hydro_32N"/>
    <property type="match status" value="1"/>
</dbReference>
<reference evidence="7 8" key="1">
    <citation type="submission" date="2018-06" db="EMBL/GenBank/DDBJ databases">
        <title>Genomic Encyclopedia of Archaeal and Bacterial Type Strains, Phase II (KMG-II): from individual species to whole genera.</title>
        <authorList>
            <person name="Goeker M."/>
        </authorList>
    </citation>
    <scope>NUCLEOTIDE SEQUENCE [LARGE SCALE GENOMIC DNA]</scope>
    <source>
        <strain evidence="7 8">T4</strain>
    </source>
</reference>
<dbReference type="InterPro" id="IPR018053">
    <property type="entry name" value="Glyco_hydro_32_AS"/>
</dbReference>
<proteinExistence type="inferred from homology"/>
<evidence type="ECO:0000256" key="2">
    <source>
        <dbReference type="ARBA" id="ARBA00022801"/>
    </source>
</evidence>
<dbReference type="RefSeq" id="WP_245943377.1">
    <property type="nucleotide sequence ID" value="NZ_QKTX01000007.1"/>
</dbReference>
<evidence type="ECO:0000259" key="5">
    <source>
        <dbReference type="Pfam" id="PF00251"/>
    </source>
</evidence>
<dbReference type="PROSITE" id="PS00609">
    <property type="entry name" value="GLYCOSYL_HYDROL_F32"/>
    <property type="match status" value="1"/>
</dbReference>
<dbReference type="EMBL" id="QKTX01000007">
    <property type="protein sequence ID" value="PZV83055.1"/>
    <property type="molecule type" value="Genomic_DNA"/>
</dbReference>
<feature type="domain" description="Glycosyl hydrolase family 32 C-terminal" evidence="6">
    <location>
        <begin position="391"/>
        <end position="492"/>
    </location>
</feature>
<keyword evidence="8" id="KW-1185">Reference proteome</keyword>
<evidence type="ECO:0000256" key="3">
    <source>
        <dbReference type="ARBA" id="ARBA00023295"/>
    </source>
</evidence>
<evidence type="ECO:0000313" key="8">
    <source>
        <dbReference type="Proteomes" id="UP000248917"/>
    </source>
</evidence>
<dbReference type="SMART" id="SM00640">
    <property type="entry name" value="Glyco_32"/>
    <property type="match status" value="1"/>
</dbReference>
<organism evidence="7 8">
    <name type="scientific">Algoriphagus aquaeductus</name>
    <dbReference type="NCBI Taxonomy" id="475299"/>
    <lineage>
        <taxon>Bacteria</taxon>
        <taxon>Pseudomonadati</taxon>
        <taxon>Bacteroidota</taxon>
        <taxon>Cytophagia</taxon>
        <taxon>Cytophagales</taxon>
        <taxon>Cyclobacteriaceae</taxon>
        <taxon>Algoriphagus</taxon>
    </lineage>
</organism>
<evidence type="ECO:0000259" key="6">
    <source>
        <dbReference type="Pfam" id="PF08244"/>
    </source>
</evidence>
<name>A0A326RNR4_9BACT</name>
<dbReference type="PANTHER" id="PTHR42800:SF1">
    <property type="entry name" value="EXOINULINASE INUD (AFU_ORTHOLOGUE AFUA_5G00480)"/>
    <property type="match status" value="1"/>
</dbReference>
<dbReference type="Pfam" id="PF08244">
    <property type="entry name" value="Glyco_hydro_32C"/>
    <property type="match status" value="1"/>
</dbReference>
<accession>A0A326RNR4</accession>
<dbReference type="InterPro" id="IPR013320">
    <property type="entry name" value="ConA-like_dom_sf"/>
</dbReference>
<dbReference type="GO" id="GO:0005987">
    <property type="term" value="P:sucrose catabolic process"/>
    <property type="evidence" value="ECO:0007669"/>
    <property type="project" value="TreeGrafter"/>
</dbReference>
<dbReference type="SUPFAM" id="SSF49899">
    <property type="entry name" value="Concanavalin A-like lectins/glucanases"/>
    <property type="match status" value="1"/>
</dbReference>
<feature type="domain" description="Glycosyl hydrolase family 32 N-terminal" evidence="5">
    <location>
        <begin position="51"/>
        <end position="363"/>
    </location>
</feature>
<comment type="caution">
    <text evidence="7">The sequence shown here is derived from an EMBL/GenBank/DDBJ whole genome shotgun (WGS) entry which is preliminary data.</text>
</comment>
<keyword evidence="2 4" id="KW-0378">Hydrolase</keyword>
<evidence type="ECO:0000256" key="4">
    <source>
        <dbReference type="RuleBase" id="RU362110"/>
    </source>
</evidence>
<dbReference type="Proteomes" id="UP000248917">
    <property type="component" value="Unassembled WGS sequence"/>
</dbReference>
<dbReference type="GO" id="GO:0004575">
    <property type="term" value="F:sucrose alpha-glucosidase activity"/>
    <property type="evidence" value="ECO:0007669"/>
    <property type="project" value="TreeGrafter"/>
</dbReference>
<evidence type="ECO:0000313" key="7">
    <source>
        <dbReference type="EMBL" id="PZV83055.1"/>
    </source>
</evidence>
<keyword evidence="3 4" id="KW-0326">Glycosidase</keyword>